<comment type="caution">
    <text evidence="2">The sequence shown here is derived from an EMBL/GenBank/DDBJ whole genome shotgun (WGS) entry which is preliminary data.</text>
</comment>
<feature type="compositionally biased region" description="Basic and acidic residues" evidence="1">
    <location>
        <begin position="46"/>
        <end position="56"/>
    </location>
</feature>
<name>A0AAV0RLH0_9ROSI</name>
<protein>
    <submittedName>
        <fullName evidence="2">Uncharacterized protein</fullName>
    </submittedName>
</protein>
<sequence length="142" mass="15919">MSSNKNEKPVHTLKNGGRNQAAQTLGKPFLPESRTSSQTQRPAVPTDRRGHMEQERAAPSVQPSSLEGPCPFPQRECHCRILRHHGIRRRDLETQPSSAQTSSWQSQCSFLGQFCRRKGNHLFLQDGVHCVLGEGQSARGRH</sequence>
<evidence type="ECO:0000256" key="1">
    <source>
        <dbReference type="SAM" id="MobiDB-lite"/>
    </source>
</evidence>
<feature type="compositionally biased region" description="Basic and acidic residues" evidence="1">
    <location>
        <begin position="1"/>
        <end position="10"/>
    </location>
</feature>
<organism evidence="2 3">
    <name type="scientific">Linum tenue</name>
    <dbReference type="NCBI Taxonomy" id="586396"/>
    <lineage>
        <taxon>Eukaryota</taxon>
        <taxon>Viridiplantae</taxon>
        <taxon>Streptophyta</taxon>
        <taxon>Embryophyta</taxon>
        <taxon>Tracheophyta</taxon>
        <taxon>Spermatophyta</taxon>
        <taxon>Magnoliopsida</taxon>
        <taxon>eudicotyledons</taxon>
        <taxon>Gunneridae</taxon>
        <taxon>Pentapetalae</taxon>
        <taxon>rosids</taxon>
        <taxon>fabids</taxon>
        <taxon>Malpighiales</taxon>
        <taxon>Linaceae</taxon>
        <taxon>Linum</taxon>
    </lineage>
</organism>
<dbReference type="AlphaFoldDB" id="A0AAV0RLH0"/>
<keyword evidence="3" id="KW-1185">Reference proteome</keyword>
<gene>
    <name evidence="2" type="ORF">LITE_LOCUS48323</name>
</gene>
<reference evidence="2" key="1">
    <citation type="submission" date="2022-08" db="EMBL/GenBank/DDBJ databases">
        <authorList>
            <person name="Gutierrez-Valencia J."/>
        </authorList>
    </citation>
    <scope>NUCLEOTIDE SEQUENCE</scope>
</reference>
<proteinExistence type="predicted"/>
<dbReference type="EMBL" id="CAMGYJ010000011">
    <property type="protein sequence ID" value="CAI0557323.1"/>
    <property type="molecule type" value="Genomic_DNA"/>
</dbReference>
<evidence type="ECO:0000313" key="3">
    <source>
        <dbReference type="Proteomes" id="UP001154282"/>
    </source>
</evidence>
<evidence type="ECO:0000313" key="2">
    <source>
        <dbReference type="EMBL" id="CAI0557323.1"/>
    </source>
</evidence>
<feature type="region of interest" description="Disordered" evidence="1">
    <location>
        <begin position="1"/>
        <end position="69"/>
    </location>
</feature>
<accession>A0AAV0RLH0</accession>
<dbReference type="Proteomes" id="UP001154282">
    <property type="component" value="Unassembled WGS sequence"/>
</dbReference>